<reference evidence="1" key="1">
    <citation type="submission" date="2021-02" db="EMBL/GenBank/DDBJ databases">
        <authorList>
            <person name="Nowell W R."/>
        </authorList>
    </citation>
    <scope>NUCLEOTIDE SEQUENCE</scope>
</reference>
<gene>
    <name evidence="1" type="ORF">JYZ213_LOCUS8695</name>
</gene>
<dbReference type="EMBL" id="CAJNOG010000060">
    <property type="protein sequence ID" value="CAF0866099.1"/>
    <property type="molecule type" value="Genomic_DNA"/>
</dbReference>
<accession>A0A813XFD0</accession>
<protein>
    <submittedName>
        <fullName evidence="1">Uncharacterized protein</fullName>
    </submittedName>
</protein>
<evidence type="ECO:0000313" key="2">
    <source>
        <dbReference type="Proteomes" id="UP000663845"/>
    </source>
</evidence>
<organism evidence="1 2">
    <name type="scientific">Adineta steineri</name>
    <dbReference type="NCBI Taxonomy" id="433720"/>
    <lineage>
        <taxon>Eukaryota</taxon>
        <taxon>Metazoa</taxon>
        <taxon>Spiralia</taxon>
        <taxon>Gnathifera</taxon>
        <taxon>Rotifera</taxon>
        <taxon>Eurotatoria</taxon>
        <taxon>Bdelloidea</taxon>
        <taxon>Adinetida</taxon>
        <taxon>Adinetidae</taxon>
        <taxon>Adineta</taxon>
    </lineage>
</organism>
<dbReference type="AlphaFoldDB" id="A0A813XFD0"/>
<comment type="caution">
    <text evidence="1">The sequence shown here is derived from an EMBL/GenBank/DDBJ whole genome shotgun (WGS) entry which is preliminary data.</text>
</comment>
<evidence type="ECO:0000313" key="1">
    <source>
        <dbReference type="EMBL" id="CAF0866099.1"/>
    </source>
</evidence>
<sequence>MLLVDLLSQSNTLQTLTTNDNNDNLYSISTIEIPLKSSQPILTVSPNHIFVNELTKRKNQFVLIDENLKKTFIESPINEPIIDSLWYDKKQKLLLLTETKIFTYDLDTKIIKAIIDIKPTDDKIFKCFSMFNNECSLFIAYNEWGLKFIEKWDVNEDESWELMEKFPLNLGSNEFIGTILTINDNDNFNLAITIYNDFTEEWRMELRHLETGICFRSILLSRYDRENDYRMIYMKNMISDIKWLIYSKSSKKIIAINSKWKKTYFPYKFPIYRMELFQNNSVIIRTTKKINIHRFT</sequence>
<proteinExistence type="predicted"/>
<name>A0A813XFD0_9BILA</name>
<dbReference type="Proteomes" id="UP000663845">
    <property type="component" value="Unassembled WGS sequence"/>
</dbReference>